<dbReference type="RefSeq" id="WP_104721465.1">
    <property type="nucleotide sequence ID" value="NZ_CP021886.1"/>
</dbReference>
<protein>
    <submittedName>
        <fullName evidence="1">Uncharacterized protein</fullName>
    </submittedName>
</protein>
<sequence length="101" mass="11978">MGYRPHHILDYQVKIGREVGSKDIEDTLTFDEVTNTLEEAKIHYHIQEDEHIINYESLMDFNTNAIYPITPKSIAIINDLQEVASKCDYAKREGEYRIWWF</sequence>
<reference evidence="1 2" key="1">
    <citation type="submission" date="2017-06" db="EMBL/GenBank/DDBJ databases">
        <title>Complete genome of Helicobacter apodemus.</title>
        <authorList>
            <person name="Cho S."/>
        </authorList>
    </citation>
    <scope>NUCLEOTIDE SEQUENCE [LARGE SCALE GENOMIC DNA]</scope>
    <source>
        <strain evidence="2">SNUVETPUB-15-01</strain>
    </source>
</reference>
<proteinExistence type="predicted"/>
<accession>A0A2U8FDS4</accession>
<dbReference type="KEGG" id="had:CDV25_04910"/>
<dbReference type="AlphaFoldDB" id="A0A2U8FDS4"/>
<organism evidence="1 2">
    <name type="scientific">Helicobacter apodemus</name>
    <dbReference type="NCBI Taxonomy" id="135569"/>
    <lineage>
        <taxon>Bacteria</taxon>
        <taxon>Pseudomonadati</taxon>
        <taxon>Campylobacterota</taxon>
        <taxon>Epsilonproteobacteria</taxon>
        <taxon>Campylobacterales</taxon>
        <taxon>Helicobacteraceae</taxon>
        <taxon>Helicobacter</taxon>
    </lineage>
</organism>
<dbReference type="OrthoDB" id="9859862at2"/>
<dbReference type="EMBL" id="CP021886">
    <property type="protein sequence ID" value="AWI34178.1"/>
    <property type="molecule type" value="Genomic_DNA"/>
</dbReference>
<evidence type="ECO:0000313" key="2">
    <source>
        <dbReference type="Proteomes" id="UP000244890"/>
    </source>
</evidence>
<dbReference type="Proteomes" id="UP000244890">
    <property type="component" value="Chromosome"/>
</dbReference>
<gene>
    <name evidence="1" type="ORF">CDV25_04910</name>
</gene>
<evidence type="ECO:0000313" key="1">
    <source>
        <dbReference type="EMBL" id="AWI34178.1"/>
    </source>
</evidence>
<name>A0A2U8FDS4_9HELI</name>